<dbReference type="EMBL" id="JANBTW010000003">
    <property type="protein sequence ID" value="KAJ2680720.1"/>
    <property type="molecule type" value="Genomic_DNA"/>
</dbReference>
<dbReference type="NCBIfam" id="TIGR01509">
    <property type="entry name" value="HAD-SF-IA-v3"/>
    <property type="match status" value="1"/>
</dbReference>
<dbReference type="SUPFAM" id="SSF56784">
    <property type="entry name" value="HAD-like"/>
    <property type="match status" value="1"/>
</dbReference>
<dbReference type="GO" id="GO:0008252">
    <property type="term" value="F:nucleotidase activity"/>
    <property type="evidence" value="ECO:0007669"/>
    <property type="project" value="TreeGrafter"/>
</dbReference>
<dbReference type="SFLD" id="SFLDG01132">
    <property type="entry name" value="C1.5.3:_5'-Nucleotidase_Like"/>
    <property type="match status" value="1"/>
</dbReference>
<dbReference type="SFLD" id="SFLDS00003">
    <property type="entry name" value="Haloacid_Dehalogenase"/>
    <property type="match status" value="1"/>
</dbReference>
<dbReference type="Gene3D" id="3.40.50.1000">
    <property type="entry name" value="HAD superfamily/HAD-like"/>
    <property type="match status" value="1"/>
</dbReference>
<accession>A0A9W8GCG4</accession>
<evidence type="ECO:0000313" key="2">
    <source>
        <dbReference type="Proteomes" id="UP001151518"/>
    </source>
</evidence>
<dbReference type="InterPro" id="IPR010237">
    <property type="entry name" value="Pyr-5-nucltdase"/>
</dbReference>
<dbReference type="GO" id="GO:0006206">
    <property type="term" value="P:pyrimidine nucleobase metabolic process"/>
    <property type="evidence" value="ECO:0007669"/>
    <property type="project" value="TreeGrafter"/>
</dbReference>
<dbReference type="PANTHER" id="PTHR47438">
    <property type="entry name" value="PHOSPHATE METABOLISM PROTEIN 8-RELATED"/>
    <property type="match status" value="1"/>
</dbReference>
<sequence length="231" mass="26106">MVDMKHSERVLFLDIDNCLYSPDLGISQMMKSRIYAYGREIGLDSDEVEETCSTYFKDYGLTVRGLVLHHNIDPQEFNDKVDGSLPLEDIIKPNPLLRNMIESANARIWAFTNAGLDHASRVLKCLGIEDLFEGITYCDYTEPNFPCKPEKRVYEKAMKEAGVSNPQLCYFADDSAKNVEAALQLDWTAVHVSKQTSSCEHGYIAGEDNIIRCCHIETVLNLPQALPELFS</sequence>
<dbReference type="GO" id="GO:0009166">
    <property type="term" value="P:nucleotide catabolic process"/>
    <property type="evidence" value="ECO:0007669"/>
    <property type="project" value="TreeGrafter"/>
</dbReference>
<reference evidence="1" key="1">
    <citation type="submission" date="2022-07" db="EMBL/GenBank/DDBJ databases">
        <title>Phylogenomic reconstructions and comparative analyses of Kickxellomycotina fungi.</title>
        <authorList>
            <person name="Reynolds N.K."/>
            <person name="Stajich J.E."/>
            <person name="Barry K."/>
            <person name="Grigoriev I.V."/>
            <person name="Crous P."/>
            <person name="Smith M.E."/>
        </authorList>
    </citation>
    <scope>NUCLEOTIDE SEQUENCE</scope>
    <source>
        <strain evidence="1">NRRL 3115</strain>
    </source>
</reference>
<comment type="caution">
    <text evidence="1">The sequence shown here is derived from an EMBL/GenBank/DDBJ whole genome shotgun (WGS) entry which is preliminary data.</text>
</comment>
<dbReference type="PANTHER" id="PTHR47438:SF1">
    <property type="entry name" value="PHOSPHATE METABOLISM PROTEIN 8-RELATED"/>
    <property type="match status" value="1"/>
</dbReference>
<dbReference type="InterPro" id="IPR023214">
    <property type="entry name" value="HAD_sf"/>
</dbReference>
<dbReference type="Gene3D" id="1.10.150.450">
    <property type="match status" value="1"/>
</dbReference>
<gene>
    <name evidence="1" type="primary">SDT1</name>
    <name evidence="1" type="ORF">GGI25_000355</name>
</gene>
<dbReference type="NCBIfam" id="TIGR01993">
    <property type="entry name" value="Pyr-5-nucltdase"/>
    <property type="match status" value="1"/>
</dbReference>
<dbReference type="Pfam" id="PF00702">
    <property type="entry name" value="Hydrolase"/>
    <property type="match status" value="1"/>
</dbReference>
<name>A0A9W8GCG4_9FUNG</name>
<dbReference type="Proteomes" id="UP001151518">
    <property type="component" value="Unassembled WGS sequence"/>
</dbReference>
<protein>
    <submittedName>
        <fullName evidence="1">Suppressor of deletion of TFIIS</fullName>
    </submittedName>
</protein>
<dbReference type="InterPro" id="IPR006439">
    <property type="entry name" value="HAD-SF_hydro_IA"/>
</dbReference>
<organism evidence="1 2">
    <name type="scientific">Coemansia spiralis</name>
    <dbReference type="NCBI Taxonomy" id="417178"/>
    <lineage>
        <taxon>Eukaryota</taxon>
        <taxon>Fungi</taxon>
        <taxon>Fungi incertae sedis</taxon>
        <taxon>Zoopagomycota</taxon>
        <taxon>Kickxellomycotina</taxon>
        <taxon>Kickxellomycetes</taxon>
        <taxon>Kickxellales</taxon>
        <taxon>Kickxellaceae</taxon>
        <taxon>Coemansia</taxon>
    </lineage>
</organism>
<evidence type="ECO:0000313" key="1">
    <source>
        <dbReference type="EMBL" id="KAJ2680720.1"/>
    </source>
</evidence>
<dbReference type="InterPro" id="IPR036412">
    <property type="entry name" value="HAD-like_sf"/>
</dbReference>
<proteinExistence type="predicted"/>
<dbReference type="OrthoDB" id="1065058at2759"/>
<dbReference type="InterPro" id="IPR052791">
    <property type="entry name" value="SSM1_domain"/>
</dbReference>
<dbReference type="AlphaFoldDB" id="A0A9W8GCG4"/>
<dbReference type="SFLD" id="SFLDG01129">
    <property type="entry name" value="C1.5:_HAD__Beta-PGM__Phosphata"/>
    <property type="match status" value="1"/>
</dbReference>